<evidence type="ECO:0000256" key="6">
    <source>
        <dbReference type="ARBA" id="ARBA00022801"/>
    </source>
</evidence>
<dbReference type="InterPro" id="IPR019758">
    <property type="entry name" value="Pept_S26A_signal_pept_1_CS"/>
</dbReference>
<name>A0A4Y7RST0_9FIRM</name>
<dbReference type="PANTHER" id="PTHR43390:SF1">
    <property type="entry name" value="CHLOROPLAST PROCESSING PEPTIDASE"/>
    <property type="match status" value="1"/>
</dbReference>
<evidence type="ECO:0000313" key="12">
    <source>
        <dbReference type="Proteomes" id="UP000297597"/>
    </source>
</evidence>
<evidence type="ECO:0000256" key="3">
    <source>
        <dbReference type="ARBA" id="ARBA00009370"/>
    </source>
</evidence>
<proteinExistence type="inferred from homology"/>
<reference evidence="11 12" key="1">
    <citation type="journal article" date="2018" name="Environ. Microbiol.">
        <title>Novel energy conservation strategies and behaviour of Pelotomaculum schinkii driving syntrophic propionate catabolism.</title>
        <authorList>
            <person name="Hidalgo-Ahumada C.A.P."/>
            <person name="Nobu M.K."/>
            <person name="Narihiro T."/>
            <person name="Tamaki H."/>
            <person name="Liu W.T."/>
            <person name="Kamagata Y."/>
            <person name="Stams A.J.M."/>
            <person name="Imachi H."/>
            <person name="Sousa D.Z."/>
        </authorList>
    </citation>
    <scope>NUCLEOTIDE SEQUENCE [LARGE SCALE GENOMIC DNA]</scope>
    <source>
        <strain evidence="11 12">MGP</strain>
    </source>
</reference>
<dbReference type="InterPro" id="IPR019757">
    <property type="entry name" value="Pept_S26A_signal_pept_1_Lys-AS"/>
</dbReference>
<keyword evidence="8" id="KW-0812">Transmembrane</keyword>
<dbReference type="NCBIfam" id="TIGR02227">
    <property type="entry name" value="sigpep_I_bact"/>
    <property type="match status" value="1"/>
</dbReference>
<organism evidence="11 12">
    <name type="scientific">Pelotomaculum propionicicum</name>
    <dbReference type="NCBI Taxonomy" id="258475"/>
    <lineage>
        <taxon>Bacteria</taxon>
        <taxon>Bacillati</taxon>
        <taxon>Bacillota</taxon>
        <taxon>Clostridia</taxon>
        <taxon>Eubacteriales</taxon>
        <taxon>Desulfotomaculaceae</taxon>
        <taxon>Pelotomaculum</taxon>
    </lineage>
</organism>
<evidence type="ECO:0000256" key="8">
    <source>
        <dbReference type="RuleBase" id="RU003993"/>
    </source>
</evidence>
<dbReference type="AlphaFoldDB" id="A0A4Y7RST0"/>
<dbReference type="EMBL" id="QFFZ01000009">
    <property type="protein sequence ID" value="TEB12058.1"/>
    <property type="molecule type" value="Genomic_DNA"/>
</dbReference>
<feature type="active site" evidence="7">
    <location>
        <position position="90"/>
    </location>
</feature>
<evidence type="ECO:0000256" key="1">
    <source>
        <dbReference type="ARBA" id="ARBA00000677"/>
    </source>
</evidence>
<comment type="catalytic activity">
    <reaction evidence="1 8">
        <text>Cleavage of hydrophobic, N-terminal signal or leader sequences from secreted and periplasmic proteins.</text>
        <dbReference type="EC" id="3.4.21.89"/>
    </reaction>
</comment>
<keyword evidence="6 8" id="KW-0378">Hydrolase</keyword>
<comment type="caution">
    <text evidence="11">The sequence shown here is derived from an EMBL/GenBank/DDBJ whole genome shotgun (WGS) entry which is preliminary data.</text>
</comment>
<keyword evidence="5 8" id="KW-0645">Protease</keyword>
<protein>
    <recommendedName>
        <fullName evidence="4 8">Signal peptidase I</fullName>
        <ecNumber evidence="4 8">3.4.21.89</ecNumber>
    </recommendedName>
</protein>
<dbReference type="Pfam" id="PF10502">
    <property type="entry name" value="Peptidase_S26"/>
    <property type="match status" value="1"/>
</dbReference>
<evidence type="ECO:0000256" key="9">
    <source>
        <dbReference type="RuleBase" id="RU362042"/>
    </source>
</evidence>
<dbReference type="GO" id="GO:0009003">
    <property type="term" value="F:signal peptidase activity"/>
    <property type="evidence" value="ECO:0007669"/>
    <property type="project" value="UniProtKB-EC"/>
</dbReference>
<dbReference type="GO" id="GO:0006465">
    <property type="term" value="P:signal peptide processing"/>
    <property type="evidence" value="ECO:0007669"/>
    <property type="project" value="InterPro"/>
</dbReference>
<dbReference type="CDD" id="cd06530">
    <property type="entry name" value="S26_SPase_I"/>
    <property type="match status" value="1"/>
</dbReference>
<comment type="subcellular location">
    <subcellularLocation>
        <location evidence="2">Cell membrane</location>
        <topology evidence="2">Single-pass type II membrane protein</topology>
    </subcellularLocation>
    <subcellularLocation>
        <location evidence="9">Membrane</location>
        <topology evidence="9">Single-pass type II membrane protein</topology>
    </subcellularLocation>
</comment>
<feature type="transmembrane region" description="Helical" evidence="8">
    <location>
        <begin position="20"/>
        <end position="38"/>
    </location>
</feature>
<feature type="domain" description="Peptidase S26" evidence="10">
    <location>
        <begin position="18"/>
        <end position="171"/>
    </location>
</feature>
<dbReference type="Gene3D" id="2.10.109.10">
    <property type="entry name" value="Umud Fragment, subunit A"/>
    <property type="match status" value="1"/>
</dbReference>
<evidence type="ECO:0000313" key="11">
    <source>
        <dbReference type="EMBL" id="TEB12058.1"/>
    </source>
</evidence>
<evidence type="ECO:0000256" key="2">
    <source>
        <dbReference type="ARBA" id="ARBA00004401"/>
    </source>
</evidence>
<dbReference type="PROSITE" id="PS00760">
    <property type="entry name" value="SPASE_I_2"/>
    <property type="match status" value="1"/>
</dbReference>
<comment type="similarity">
    <text evidence="3 9">Belongs to the peptidase S26 family.</text>
</comment>
<dbReference type="InterPro" id="IPR036286">
    <property type="entry name" value="LexA/Signal_pep-like_sf"/>
</dbReference>
<dbReference type="GO" id="GO:0005886">
    <property type="term" value="C:plasma membrane"/>
    <property type="evidence" value="ECO:0007669"/>
    <property type="project" value="UniProtKB-SubCell"/>
</dbReference>
<accession>A0A4Y7RST0</accession>
<dbReference type="GO" id="GO:0004252">
    <property type="term" value="F:serine-type endopeptidase activity"/>
    <property type="evidence" value="ECO:0007669"/>
    <property type="project" value="InterPro"/>
</dbReference>
<dbReference type="PROSITE" id="PS00501">
    <property type="entry name" value="SPASE_I_1"/>
    <property type="match status" value="1"/>
</dbReference>
<dbReference type="RefSeq" id="WP_134213087.1">
    <property type="nucleotide sequence ID" value="NZ_QFFZ01000009.1"/>
</dbReference>
<dbReference type="PRINTS" id="PR00727">
    <property type="entry name" value="LEADERPTASE"/>
</dbReference>
<dbReference type="PANTHER" id="PTHR43390">
    <property type="entry name" value="SIGNAL PEPTIDASE I"/>
    <property type="match status" value="1"/>
</dbReference>
<dbReference type="SUPFAM" id="SSF51306">
    <property type="entry name" value="LexA/Signal peptidase"/>
    <property type="match status" value="1"/>
</dbReference>
<dbReference type="InterPro" id="IPR000223">
    <property type="entry name" value="Pept_S26A_signal_pept_1"/>
</dbReference>
<evidence type="ECO:0000256" key="5">
    <source>
        <dbReference type="ARBA" id="ARBA00022670"/>
    </source>
</evidence>
<evidence type="ECO:0000256" key="4">
    <source>
        <dbReference type="ARBA" id="ARBA00013208"/>
    </source>
</evidence>
<sequence>MDQKDHKSEAGKRSLAVEIIQSLVVAVVLALLIHTFVVQNFRIPSASMEPTLQIQDYIFASKITYRFSEPKRGDIVVFKYPRDTKRYFVKRLIATGGETVAIRNSQLYINGQQVAEDYLPRGLRFSDFGPVEVPAGNYFMMGDNRNNSSDSREWGFVPRNLIVGKEIFIYWPPSRIGVAR</sequence>
<gene>
    <name evidence="11" type="primary">sipT</name>
    <name evidence="11" type="ORF">Pmgp_01214</name>
</gene>
<dbReference type="InterPro" id="IPR019756">
    <property type="entry name" value="Pept_S26A_signal_pept_1_Ser-AS"/>
</dbReference>
<keyword evidence="8" id="KW-1133">Transmembrane helix</keyword>
<feature type="active site" evidence="7">
    <location>
        <position position="47"/>
    </location>
</feature>
<dbReference type="PROSITE" id="PS00761">
    <property type="entry name" value="SPASE_I_3"/>
    <property type="match status" value="1"/>
</dbReference>
<dbReference type="OrthoDB" id="9802919at2"/>
<evidence type="ECO:0000256" key="7">
    <source>
        <dbReference type="PIRSR" id="PIRSR600223-1"/>
    </source>
</evidence>
<dbReference type="InterPro" id="IPR019533">
    <property type="entry name" value="Peptidase_S26"/>
</dbReference>
<dbReference type="Proteomes" id="UP000297597">
    <property type="component" value="Unassembled WGS sequence"/>
</dbReference>
<keyword evidence="8" id="KW-0472">Membrane</keyword>
<keyword evidence="12" id="KW-1185">Reference proteome</keyword>
<dbReference type="EC" id="3.4.21.89" evidence="4 8"/>
<evidence type="ECO:0000259" key="10">
    <source>
        <dbReference type="Pfam" id="PF10502"/>
    </source>
</evidence>